<dbReference type="InterPro" id="IPR050848">
    <property type="entry name" value="Homeobox_TF"/>
</dbReference>
<dbReference type="PRINTS" id="PR00024">
    <property type="entry name" value="HOMEOBOX"/>
</dbReference>
<dbReference type="GO" id="GO:0000981">
    <property type="term" value="F:DNA-binding transcription factor activity, RNA polymerase II-specific"/>
    <property type="evidence" value="ECO:0007669"/>
    <property type="project" value="InterPro"/>
</dbReference>
<feature type="DNA-binding region" description="Homeobox" evidence="5">
    <location>
        <begin position="144"/>
        <end position="203"/>
    </location>
</feature>
<dbReference type="InterPro" id="IPR020479">
    <property type="entry name" value="HD_metazoa"/>
</dbReference>
<reference evidence="8" key="2">
    <citation type="submission" date="2023-11" db="UniProtKB">
        <authorList>
            <consortium name="WormBaseParasite"/>
        </authorList>
    </citation>
    <scope>IDENTIFICATION</scope>
</reference>
<dbReference type="PANTHER" id="PTHR24333:SF5">
    <property type="entry name" value="VENT HOMEOBOX"/>
    <property type="match status" value="1"/>
</dbReference>
<accession>A0A183R2X1</accession>
<evidence type="ECO:0000256" key="5">
    <source>
        <dbReference type="PROSITE-ProRule" id="PRU00108"/>
    </source>
</evidence>
<dbReference type="CDD" id="cd00086">
    <property type="entry name" value="homeodomain"/>
    <property type="match status" value="1"/>
</dbReference>
<comment type="subcellular location">
    <subcellularLocation>
        <location evidence="1 5 6">Nucleus</location>
    </subcellularLocation>
</comment>
<evidence type="ECO:0000256" key="2">
    <source>
        <dbReference type="ARBA" id="ARBA00023125"/>
    </source>
</evidence>
<dbReference type="SUPFAM" id="SSF46689">
    <property type="entry name" value="Homeodomain-like"/>
    <property type="match status" value="1"/>
</dbReference>
<keyword evidence="7" id="KW-1185">Reference proteome</keyword>
<organism evidence="7 8">
    <name type="scientific">Schistosoma rodhaini</name>
    <dbReference type="NCBI Taxonomy" id="6188"/>
    <lineage>
        <taxon>Eukaryota</taxon>
        <taxon>Metazoa</taxon>
        <taxon>Spiralia</taxon>
        <taxon>Lophotrochozoa</taxon>
        <taxon>Platyhelminthes</taxon>
        <taxon>Trematoda</taxon>
        <taxon>Digenea</taxon>
        <taxon>Strigeidida</taxon>
        <taxon>Schistosomatoidea</taxon>
        <taxon>Schistosomatidae</taxon>
        <taxon>Schistosoma</taxon>
    </lineage>
</organism>
<dbReference type="Gene3D" id="1.10.10.60">
    <property type="entry name" value="Homeodomain-like"/>
    <property type="match status" value="1"/>
</dbReference>
<dbReference type="InterPro" id="IPR001356">
    <property type="entry name" value="HD"/>
</dbReference>
<keyword evidence="3 5" id="KW-0371">Homeobox</keyword>
<dbReference type="AlphaFoldDB" id="A0A183R2X1"/>
<protein>
    <submittedName>
        <fullName evidence="8">Homeobox domain-containing protein</fullName>
    </submittedName>
</protein>
<dbReference type="PROSITE" id="PS50071">
    <property type="entry name" value="HOMEOBOX_2"/>
    <property type="match status" value="1"/>
</dbReference>
<evidence type="ECO:0000313" key="8">
    <source>
        <dbReference type="WBParaSite" id="SRDH1_82910.1"/>
    </source>
</evidence>
<keyword evidence="2 5" id="KW-0238">DNA-binding</keyword>
<evidence type="ECO:0000313" key="7">
    <source>
        <dbReference type="Proteomes" id="UP000050792"/>
    </source>
</evidence>
<dbReference type="GO" id="GO:0003677">
    <property type="term" value="F:DNA binding"/>
    <property type="evidence" value="ECO:0007669"/>
    <property type="project" value="UniProtKB-UniRule"/>
</dbReference>
<name>A0A183R2X1_9TREM</name>
<dbReference type="InterPro" id="IPR017970">
    <property type="entry name" value="Homeobox_CS"/>
</dbReference>
<dbReference type="SMART" id="SM00389">
    <property type="entry name" value="HOX"/>
    <property type="match status" value="1"/>
</dbReference>
<dbReference type="GO" id="GO:0005634">
    <property type="term" value="C:nucleus"/>
    <property type="evidence" value="ECO:0007669"/>
    <property type="project" value="UniProtKB-SubCell"/>
</dbReference>
<dbReference type="Pfam" id="PF00046">
    <property type="entry name" value="Homeodomain"/>
    <property type="match status" value="1"/>
</dbReference>
<evidence type="ECO:0000256" key="1">
    <source>
        <dbReference type="ARBA" id="ARBA00004123"/>
    </source>
</evidence>
<dbReference type="PROSITE" id="PS00027">
    <property type="entry name" value="HOMEOBOX_1"/>
    <property type="match status" value="1"/>
</dbReference>
<dbReference type="InterPro" id="IPR009057">
    <property type="entry name" value="Homeodomain-like_sf"/>
</dbReference>
<evidence type="ECO:0000256" key="6">
    <source>
        <dbReference type="RuleBase" id="RU000682"/>
    </source>
</evidence>
<dbReference type="PANTHER" id="PTHR24333">
    <property type="entry name" value="HOMEO BOX HB9 LIKE A-RELATED"/>
    <property type="match status" value="1"/>
</dbReference>
<evidence type="ECO:0000256" key="4">
    <source>
        <dbReference type="ARBA" id="ARBA00023242"/>
    </source>
</evidence>
<proteinExistence type="predicted"/>
<evidence type="ECO:0000256" key="3">
    <source>
        <dbReference type="ARBA" id="ARBA00023155"/>
    </source>
</evidence>
<reference evidence="7" key="1">
    <citation type="submission" date="2022-06" db="EMBL/GenBank/DDBJ databases">
        <authorList>
            <person name="Berger JAMES D."/>
            <person name="Berger JAMES D."/>
        </authorList>
    </citation>
    <scope>NUCLEOTIDE SEQUENCE [LARGE SCALE GENOMIC DNA]</scope>
</reference>
<sequence length="450" mass="52374">MSRKRPSFMVHDLLQETEVTFKHWQHKDLFNFQTKKKVLLDDEEDNDVDDDDISTEDIDNFSKLYNNKLNFIHQQYKSNPSSLFDVYKNDWDNCLFNVKHIIPLDKEDLMNTHLLNKTNEKEIFYYPHHHPPPPHHHKNLIKKSRKARTAFTDYQLTELEQSFDRQKYLAVQDRIELASKLNLTDRQVKTWYQNRRTKWKRQTAVGLELMTETENFIAIQHLIEQNPFWAYHPTVKYILSNINPIHKSSSSSTTLTTTMTTTTTMTSTTTTKPITVNISLNNQNSSLVTTEANELATKTTPTISDVGNHNHHHHHQYHQHHQDYKQHLQSTYPRILNALPVRRNSLNDEDHVHIKPSLLCIPSSNNPSFYTKSINLEQLEIRKKSINSFKNQSIINQFIDIQQLWSIIPSLNQSINNEYSNLLPSSSSSSSSSSTSSVPGICCHSLIEGT</sequence>
<keyword evidence="4 5" id="KW-0539">Nucleus</keyword>
<dbReference type="WBParaSite" id="SRDH1_82910.1">
    <property type="protein sequence ID" value="SRDH1_82910.1"/>
    <property type="gene ID" value="SRDH1_82910"/>
</dbReference>
<dbReference type="Proteomes" id="UP000050792">
    <property type="component" value="Unassembled WGS sequence"/>
</dbReference>